<dbReference type="OrthoDB" id="2159786at2759"/>
<evidence type="ECO:0000313" key="3">
    <source>
        <dbReference type="EMBL" id="ETN42982.1"/>
    </source>
</evidence>
<dbReference type="eggNOG" id="ENOG502STPQ">
    <property type="taxonomic scope" value="Eukaryota"/>
</dbReference>
<keyword evidence="4" id="KW-1185">Reference proteome</keyword>
<dbReference type="InterPro" id="IPR053029">
    <property type="entry name" value="RNA_pol_I-specific_init_factor"/>
</dbReference>
<dbReference type="Pfam" id="PF15463">
    <property type="entry name" value="ECM11"/>
    <property type="match status" value="1"/>
</dbReference>
<dbReference type="VEuPathDB" id="FungiDB:HMPREF1541_02140"/>
<feature type="domain" description="Extracellular mutant protein 11 C-terminal" evidence="2">
    <location>
        <begin position="169"/>
        <end position="301"/>
    </location>
</feature>
<dbReference type="RefSeq" id="XP_008714718.1">
    <property type="nucleotide sequence ID" value="XM_008716496.1"/>
</dbReference>
<dbReference type="EMBL" id="KB822718">
    <property type="protein sequence ID" value="ETN42982.1"/>
    <property type="molecule type" value="Genomic_DNA"/>
</dbReference>
<sequence>MDFDIEDSEHADSVHNDDSTSVLFNANDRVDLQLQQCRRDETPSKPPPVREPANKNGTKATHKKVVVQVPEHNQKRERTSSPITEPMQTHHQAQEDLARLQGYAKEHLEEFRDNQAHPELGSTSRSVAQPTAAVSKVAESQDSSEDEQPQPRPQTQGTTAKKRSLEQIDYDHEKLATMAYADLDATPFLSDPRTPAPKAAVNSTGNPINLASRLASLNQMNAETQKALFRSLTDAENVEVGQWFVEKFGDSLKTLMEQRLARRKVALRYELEAKKRQRQVELRSADLDGELSELRKGGNQLIEGRASPRPKAA</sequence>
<gene>
    <name evidence="3" type="ORF">HMPREF1541_02140</name>
</gene>
<feature type="region of interest" description="Disordered" evidence="1">
    <location>
        <begin position="1"/>
        <end position="166"/>
    </location>
</feature>
<dbReference type="GeneID" id="19969479"/>
<protein>
    <recommendedName>
        <fullName evidence="2">Extracellular mutant protein 11 C-terminal domain-containing protein</fullName>
    </recommendedName>
</protein>
<dbReference type="PANTHER" id="PTHR28244">
    <property type="entry name" value="RNA POLYMERASE I-SPECIFIC TRANSCRIPTION INITIATION FACTOR RRN11"/>
    <property type="match status" value="1"/>
</dbReference>
<dbReference type="InParanoid" id="W2S2S6"/>
<dbReference type="GO" id="GO:0017025">
    <property type="term" value="F:TBP-class protein binding"/>
    <property type="evidence" value="ECO:0007669"/>
    <property type="project" value="TreeGrafter"/>
</dbReference>
<feature type="compositionally biased region" description="Basic and acidic residues" evidence="1">
    <location>
        <begin position="8"/>
        <end position="18"/>
    </location>
</feature>
<dbReference type="STRING" id="1220924.W2S2S6"/>
<name>W2S2S6_CYPE1</name>
<dbReference type="AlphaFoldDB" id="W2S2S6"/>
<dbReference type="GO" id="GO:0001164">
    <property type="term" value="F:RNA polymerase I core promoter sequence-specific DNA binding"/>
    <property type="evidence" value="ECO:0007669"/>
    <property type="project" value="TreeGrafter"/>
</dbReference>
<accession>W2S2S6</accession>
<reference evidence="3 4" key="1">
    <citation type="submission" date="2013-03" db="EMBL/GenBank/DDBJ databases">
        <title>The Genome Sequence of Phialophora europaea CBS 101466.</title>
        <authorList>
            <consortium name="The Broad Institute Genomics Platform"/>
            <person name="Cuomo C."/>
            <person name="de Hoog S."/>
            <person name="Gorbushina A."/>
            <person name="Walker B."/>
            <person name="Young S.K."/>
            <person name="Zeng Q."/>
            <person name="Gargeya S."/>
            <person name="Fitzgerald M."/>
            <person name="Haas B."/>
            <person name="Abouelleil A."/>
            <person name="Allen A.W."/>
            <person name="Alvarado L."/>
            <person name="Arachchi H.M."/>
            <person name="Berlin A.M."/>
            <person name="Chapman S.B."/>
            <person name="Gainer-Dewar J."/>
            <person name="Goldberg J."/>
            <person name="Griggs A."/>
            <person name="Gujja S."/>
            <person name="Hansen M."/>
            <person name="Howarth C."/>
            <person name="Imamovic A."/>
            <person name="Ireland A."/>
            <person name="Larimer J."/>
            <person name="McCowan C."/>
            <person name="Murphy C."/>
            <person name="Pearson M."/>
            <person name="Poon T.W."/>
            <person name="Priest M."/>
            <person name="Roberts A."/>
            <person name="Saif S."/>
            <person name="Shea T."/>
            <person name="Sisk P."/>
            <person name="Sykes S."/>
            <person name="Wortman J."/>
            <person name="Nusbaum C."/>
            <person name="Birren B."/>
        </authorList>
    </citation>
    <scope>NUCLEOTIDE SEQUENCE [LARGE SCALE GENOMIC DNA]</scope>
    <source>
        <strain evidence="3 4">CBS 101466</strain>
    </source>
</reference>
<dbReference type="GO" id="GO:0042790">
    <property type="term" value="P:nucleolar large rRNA transcription by RNA polymerase I"/>
    <property type="evidence" value="ECO:0007669"/>
    <property type="project" value="TreeGrafter"/>
</dbReference>
<evidence type="ECO:0000256" key="1">
    <source>
        <dbReference type="SAM" id="MobiDB-lite"/>
    </source>
</evidence>
<dbReference type="PANTHER" id="PTHR28244:SF1">
    <property type="entry name" value="RNA POLYMERASE I-SPECIFIC TRANSCRIPTION INITIATION FACTOR RRN11"/>
    <property type="match status" value="1"/>
</dbReference>
<dbReference type="GO" id="GO:0070860">
    <property type="term" value="C:RNA polymerase I core factor complex"/>
    <property type="evidence" value="ECO:0007669"/>
    <property type="project" value="TreeGrafter"/>
</dbReference>
<feature type="compositionally biased region" description="Polar residues" evidence="1">
    <location>
        <begin position="80"/>
        <end position="91"/>
    </location>
</feature>
<dbReference type="InterPro" id="IPR029178">
    <property type="entry name" value="Ecm11_C"/>
</dbReference>
<feature type="compositionally biased region" description="Basic and acidic residues" evidence="1">
    <location>
        <begin position="92"/>
        <end position="116"/>
    </location>
</feature>
<dbReference type="Proteomes" id="UP000030752">
    <property type="component" value="Unassembled WGS sequence"/>
</dbReference>
<evidence type="ECO:0000313" key="4">
    <source>
        <dbReference type="Proteomes" id="UP000030752"/>
    </source>
</evidence>
<dbReference type="HOGENOM" id="CLU_888574_0_0_1"/>
<organism evidence="3 4">
    <name type="scientific">Cyphellophora europaea (strain CBS 101466)</name>
    <name type="common">Phialophora europaea</name>
    <dbReference type="NCBI Taxonomy" id="1220924"/>
    <lineage>
        <taxon>Eukaryota</taxon>
        <taxon>Fungi</taxon>
        <taxon>Dikarya</taxon>
        <taxon>Ascomycota</taxon>
        <taxon>Pezizomycotina</taxon>
        <taxon>Eurotiomycetes</taxon>
        <taxon>Chaetothyriomycetidae</taxon>
        <taxon>Chaetothyriales</taxon>
        <taxon>Cyphellophoraceae</taxon>
        <taxon>Cyphellophora</taxon>
    </lineage>
</organism>
<evidence type="ECO:0000259" key="2">
    <source>
        <dbReference type="Pfam" id="PF15463"/>
    </source>
</evidence>
<proteinExistence type="predicted"/>